<feature type="region of interest" description="Disordered" evidence="1">
    <location>
        <begin position="1"/>
        <end position="46"/>
    </location>
</feature>
<keyword evidence="4" id="KW-1185">Reference proteome</keyword>
<evidence type="ECO:0000313" key="4">
    <source>
        <dbReference type="Proteomes" id="UP000282613"/>
    </source>
</evidence>
<dbReference type="Gene3D" id="2.60.120.200">
    <property type="match status" value="1"/>
</dbReference>
<evidence type="ECO:0000313" key="5">
    <source>
        <dbReference type="WBParaSite" id="TASK_0000853701-mRNA-1"/>
    </source>
</evidence>
<dbReference type="SUPFAM" id="SSF49899">
    <property type="entry name" value="Concanavalin A-like lectins/glucanases"/>
    <property type="match status" value="1"/>
</dbReference>
<dbReference type="InterPro" id="IPR031570">
    <property type="entry name" value="NBEA/BDCP_DUF4704"/>
</dbReference>
<name>A0A0R3WCT9_TAEAS</name>
<dbReference type="AlphaFoldDB" id="A0A0R3WCT9"/>
<dbReference type="GO" id="GO:0008104">
    <property type="term" value="P:intracellular protein localization"/>
    <property type="evidence" value="ECO:0007669"/>
    <property type="project" value="TreeGrafter"/>
</dbReference>
<dbReference type="GO" id="GO:0019901">
    <property type="term" value="F:protein kinase binding"/>
    <property type="evidence" value="ECO:0007669"/>
    <property type="project" value="TreeGrafter"/>
</dbReference>
<dbReference type="PANTHER" id="PTHR13743">
    <property type="entry name" value="BEIGE/BEACH-RELATED"/>
    <property type="match status" value="1"/>
</dbReference>
<feature type="domain" description="DUF4704" evidence="2">
    <location>
        <begin position="210"/>
        <end position="266"/>
    </location>
</feature>
<feature type="compositionally biased region" description="Polar residues" evidence="1">
    <location>
        <begin position="1"/>
        <end position="19"/>
    </location>
</feature>
<accession>A0A0R3WCT9</accession>
<dbReference type="GO" id="GO:0016020">
    <property type="term" value="C:membrane"/>
    <property type="evidence" value="ECO:0007669"/>
    <property type="project" value="TreeGrafter"/>
</dbReference>
<dbReference type="OrthoDB" id="26681at2759"/>
<evidence type="ECO:0000259" key="2">
    <source>
        <dbReference type="Pfam" id="PF15787"/>
    </source>
</evidence>
<proteinExistence type="predicted"/>
<reference evidence="3 4" key="2">
    <citation type="submission" date="2018-11" db="EMBL/GenBank/DDBJ databases">
        <authorList>
            <consortium name="Pathogen Informatics"/>
        </authorList>
    </citation>
    <scope>NUCLEOTIDE SEQUENCE [LARGE SCALE GENOMIC DNA]</scope>
</reference>
<dbReference type="EMBL" id="UYRS01018824">
    <property type="protein sequence ID" value="VDK40508.1"/>
    <property type="molecule type" value="Genomic_DNA"/>
</dbReference>
<dbReference type="InterPro" id="IPR050865">
    <property type="entry name" value="BEACH_Domain"/>
</dbReference>
<dbReference type="WBParaSite" id="TASK_0000853701-mRNA-1">
    <property type="protein sequence ID" value="TASK_0000853701-mRNA-1"/>
    <property type="gene ID" value="TASK_0000853701"/>
</dbReference>
<dbReference type="InterPro" id="IPR013320">
    <property type="entry name" value="ConA-like_dom_sf"/>
</dbReference>
<sequence length="274" mass="30294">METNSLSELDHNASGTNAVDTDPEQNSHKSNATSATKEGVKPLDDRRLPSSALSDLLNEFLNKGDVPWYMLTIAFVYNRWTKSELRCYVDGKITSSVEMAWPITGSDPFERCVIGGSFEQRDENLFSGRIASITGFTEALSPQQISALYSLGPNYKGQLRFESEVRGLLSETECKALIESKLSASIMFVYHPLACDHNLCLDQSPKPNSVYAHSPHGLMQGKVRSVRTTSLQSSIQSLGGIQLLYLLFEQLDFELENAVDTGESQNDAKPFPIS</sequence>
<gene>
    <name evidence="3" type="ORF">TASK_LOCUS8538</name>
</gene>
<evidence type="ECO:0000256" key="1">
    <source>
        <dbReference type="SAM" id="MobiDB-lite"/>
    </source>
</evidence>
<organism evidence="5">
    <name type="scientific">Taenia asiatica</name>
    <name type="common">Asian tapeworm</name>
    <dbReference type="NCBI Taxonomy" id="60517"/>
    <lineage>
        <taxon>Eukaryota</taxon>
        <taxon>Metazoa</taxon>
        <taxon>Spiralia</taxon>
        <taxon>Lophotrochozoa</taxon>
        <taxon>Platyhelminthes</taxon>
        <taxon>Cestoda</taxon>
        <taxon>Eucestoda</taxon>
        <taxon>Cyclophyllidea</taxon>
        <taxon>Taeniidae</taxon>
        <taxon>Taenia</taxon>
    </lineage>
</organism>
<dbReference type="Pfam" id="PF15787">
    <property type="entry name" value="DUF4704"/>
    <property type="match status" value="1"/>
</dbReference>
<dbReference type="Proteomes" id="UP000282613">
    <property type="component" value="Unassembled WGS sequence"/>
</dbReference>
<reference evidence="5" key="1">
    <citation type="submission" date="2017-02" db="UniProtKB">
        <authorList>
            <consortium name="WormBaseParasite"/>
        </authorList>
    </citation>
    <scope>IDENTIFICATION</scope>
</reference>
<dbReference type="STRING" id="60517.A0A0R3WCT9"/>
<evidence type="ECO:0000313" key="3">
    <source>
        <dbReference type="EMBL" id="VDK40508.1"/>
    </source>
</evidence>
<dbReference type="PANTHER" id="PTHR13743:SF162">
    <property type="entry name" value="NEUROBEACHIN"/>
    <property type="match status" value="1"/>
</dbReference>
<dbReference type="GO" id="GO:0005829">
    <property type="term" value="C:cytosol"/>
    <property type="evidence" value="ECO:0007669"/>
    <property type="project" value="TreeGrafter"/>
</dbReference>
<protein>
    <submittedName>
        <fullName evidence="5">DUF4704 domain-containing protein</fullName>
    </submittedName>
</protein>